<protein>
    <recommendedName>
        <fullName evidence="1">N-acetyltransferase domain-containing protein</fullName>
    </recommendedName>
</protein>
<feature type="domain" description="N-acetyltransferase" evidence="1">
    <location>
        <begin position="140"/>
        <end position="352"/>
    </location>
</feature>
<keyword evidence="3" id="KW-1185">Reference proteome</keyword>
<organism evidence="2 3">
    <name type="scientific">Fusarium avenaceum</name>
    <dbReference type="NCBI Taxonomy" id="40199"/>
    <lineage>
        <taxon>Eukaryota</taxon>
        <taxon>Fungi</taxon>
        <taxon>Dikarya</taxon>
        <taxon>Ascomycota</taxon>
        <taxon>Pezizomycotina</taxon>
        <taxon>Sordariomycetes</taxon>
        <taxon>Hypocreomycetidae</taxon>
        <taxon>Hypocreales</taxon>
        <taxon>Nectriaceae</taxon>
        <taxon>Fusarium</taxon>
        <taxon>Fusarium tricinctum species complex</taxon>
    </lineage>
</organism>
<dbReference type="InterPro" id="IPR000182">
    <property type="entry name" value="GNAT_dom"/>
</dbReference>
<dbReference type="Proteomes" id="UP000782241">
    <property type="component" value="Unassembled WGS sequence"/>
</dbReference>
<dbReference type="SUPFAM" id="SSF55729">
    <property type="entry name" value="Acyl-CoA N-acyltransferases (Nat)"/>
    <property type="match status" value="1"/>
</dbReference>
<dbReference type="GO" id="GO:0016747">
    <property type="term" value="F:acyltransferase activity, transferring groups other than amino-acyl groups"/>
    <property type="evidence" value="ECO:0007669"/>
    <property type="project" value="InterPro"/>
</dbReference>
<comment type="caution">
    <text evidence="2">The sequence shown here is derived from an EMBL/GenBank/DDBJ whole genome shotgun (WGS) entry which is preliminary data.</text>
</comment>
<evidence type="ECO:0000313" key="2">
    <source>
        <dbReference type="EMBL" id="KAG5656842.1"/>
    </source>
</evidence>
<dbReference type="CDD" id="cd04301">
    <property type="entry name" value="NAT_SF"/>
    <property type="match status" value="1"/>
</dbReference>
<reference evidence="2" key="1">
    <citation type="submission" date="2021-04" db="EMBL/GenBank/DDBJ databases">
        <title>Draft genome of Fusarium avenaceum strain F156N33, isolated from an atmospheric sample in Virginia.</title>
        <authorList>
            <person name="Yang S."/>
            <person name="Vinatzer B.A."/>
            <person name="Coleman J."/>
        </authorList>
    </citation>
    <scope>NUCLEOTIDE SEQUENCE</scope>
    <source>
        <strain evidence="2">F156N33</strain>
    </source>
</reference>
<dbReference type="EMBL" id="JAGPUO010000020">
    <property type="protein sequence ID" value="KAG5656842.1"/>
    <property type="molecule type" value="Genomic_DNA"/>
</dbReference>
<evidence type="ECO:0000313" key="3">
    <source>
        <dbReference type="Proteomes" id="UP000782241"/>
    </source>
</evidence>
<dbReference type="PROSITE" id="PS51186">
    <property type="entry name" value="GNAT"/>
    <property type="match status" value="1"/>
</dbReference>
<evidence type="ECO:0000259" key="1">
    <source>
        <dbReference type="PROSITE" id="PS51186"/>
    </source>
</evidence>
<dbReference type="Gene3D" id="3.40.630.30">
    <property type="match status" value="1"/>
</dbReference>
<gene>
    <name evidence="2" type="ORF">KAF25_010395</name>
</gene>
<proteinExistence type="predicted"/>
<dbReference type="PANTHER" id="PTHR42791">
    <property type="entry name" value="GNAT FAMILY ACETYLTRANSFERASE"/>
    <property type="match status" value="1"/>
</dbReference>
<accession>A0A9P7H1L3</accession>
<dbReference type="AlphaFoldDB" id="A0A9P7H1L3"/>
<dbReference type="PANTHER" id="PTHR42791:SF2">
    <property type="entry name" value="N-ACETYLTRANSFERASE DOMAIN-CONTAINING PROTEIN"/>
    <property type="match status" value="1"/>
</dbReference>
<dbReference type="InterPro" id="IPR052523">
    <property type="entry name" value="Trichothecene_AcTrans"/>
</dbReference>
<name>A0A9P7H1L3_9HYPO</name>
<sequence length="354" mass="38906">MLNFSRIGRLSALKRTSQYTRRFQSTHALQEYALHYSFVVVWDRPGADRSKAVKCDLSPPIHTYAGECLSEAASGKPPAVIGNGFACLSSSVQDVKNMMESSVYAKQGIWDTSSAEISPLLTVHSTYDSNTTRKYSIPNMTIRLVKAVEDDLPAIARIATAAFHPNTDALSRRLFPPHLQPKDLPDGEAAYDWRAARKASSLASSESHLVVAVDDEKEGDERIVGFSLWDAPPATEGEPSPSQEIKCAALDKEAFNEMKKAVNQDAIDTFGEKGIAGVWHLDYIGVSPDNQRRGIGKMLLQWGLERAANEGKDCYLVATLAGKPLYLAVGFEPLRTVSILGIPHYSMILRHRVS</sequence>
<dbReference type="InterPro" id="IPR016181">
    <property type="entry name" value="Acyl_CoA_acyltransferase"/>
</dbReference>
<dbReference type="Pfam" id="PF13508">
    <property type="entry name" value="Acetyltransf_7"/>
    <property type="match status" value="1"/>
</dbReference>